<dbReference type="EMBL" id="JAUEPR010000013">
    <property type="protein sequence ID" value="KAK0478950.1"/>
    <property type="molecule type" value="Genomic_DNA"/>
</dbReference>
<keyword evidence="2" id="KW-1185">Reference proteome</keyword>
<gene>
    <name evidence="1" type="ORF">IW261DRAFT_1420279</name>
</gene>
<dbReference type="Proteomes" id="UP001175227">
    <property type="component" value="Unassembled WGS sequence"/>
</dbReference>
<dbReference type="AlphaFoldDB" id="A0AA39UHD7"/>
<evidence type="ECO:0000313" key="1">
    <source>
        <dbReference type="EMBL" id="KAK0478950.1"/>
    </source>
</evidence>
<proteinExistence type="predicted"/>
<comment type="caution">
    <text evidence="1">The sequence shown here is derived from an EMBL/GenBank/DDBJ whole genome shotgun (WGS) entry which is preliminary data.</text>
</comment>
<protein>
    <submittedName>
        <fullName evidence="1">Uncharacterized protein</fullName>
    </submittedName>
</protein>
<name>A0AA39UHD7_9AGAR</name>
<accession>A0AA39UHD7</accession>
<sequence length="184" mass="21327">MYHFGTWSDPRVAGEAFLFCQYDHFVDPLLLISHVNLQDMDITSSTIVEIVEVYTHRGQASRHSTVVEIHAHRYKWNKVQYISMWVCDTMYVNQSPMAQRRMAKQDGLSSWKAVNSEAHHELLSDVSLLVNTWTWKIQGGVIPVSQDEYMIDQYKCTGVIGREILDIPATMFYYSIQAHVPTRK</sequence>
<organism evidence="1 2">
    <name type="scientific">Armillaria novae-zelandiae</name>
    <dbReference type="NCBI Taxonomy" id="153914"/>
    <lineage>
        <taxon>Eukaryota</taxon>
        <taxon>Fungi</taxon>
        <taxon>Dikarya</taxon>
        <taxon>Basidiomycota</taxon>
        <taxon>Agaricomycotina</taxon>
        <taxon>Agaricomycetes</taxon>
        <taxon>Agaricomycetidae</taxon>
        <taxon>Agaricales</taxon>
        <taxon>Marasmiineae</taxon>
        <taxon>Physalacriaceae</taxon>
        <taxon>Armillaria</taxon>
    </lineage>
</organism>
<reference evidence="1" key="1">
    <citation type="submission" date="2023-06" db="EMBL/GenBank/DDBJ databases">
        <authorList>
            <consortium name="Lawrence Berkeley National Laboratory"/>
            <person name="Ahrendt S."/>
            <person name="Sahu N."/>
            <person name="Indic B."/>
            <person name="Wong-Bajracharya J."/>
            <person name="Merenyi Z."/>
            <person name="Ke H.-M."/>
            <person name="Monk M."/>
            <person name="Kocsube S."/>
            <person name="Drula E."/>
            <person name="Lipzen A."/>
            <person name="Balint B."/>
            <person name="Henrissat B."/>
            <person name="Andreopoulos B."/>
            <person name="Martin F.M."/>
            <person name="Harder C.B."/>
            <person name="Rigling D."/>
            <person name="Ford K.L."/>
            <person name="Foster G.D."/>
            <person name="Pangilinan J."/>
            <person name="Papanicolaou A."/>
            <person name="Barry K."/>
            <person name="LaButti K."/>
            <person name="Viragh M."/>
            <person name="Koriabine M."/>
            <person name="Yan M."/>
            <person name="Riley R."/>
            <person name="Champramary S."/>
            <person name="Plett K.L."/>
            <person name="Tsai I.J."/>
            <person name="Slot J."/>
            <person name="Sipos G."/>
            <person name="Plett J."/>
            <person name="Nagy L.G."/>
            <person name="Grigoriev I.V."/>
        </authorList>
    </citation>
    <scope>NUCLEOTIDE SEQUENCE</scope>
    <source>
        <strain evidence="1">ICMP 16352</strain>
    </source>
</reference>
<evidence type="ECO:0000313" key="2">
    <source>
        <dbReference type="Proteomes" id="UP001175227"/>
    </source>
</evidence>